<accession>A0A4Q1KTL0</accession>
<evidence type="ECO:0000313" key="2">
    <source>
        <dbReference type="EMBL" id="RXR33533.1"/>
    </source>
</evidence>
<evidence type="ECO:0000256" key="1">
    <source>
        <dbReference type="SAM" id="Phobius"/>
    </source>
</evidence>
<dbReference type="Proteomes" id="UP000289734">
    <property type="component" value="Unassembled WGS sequence"/>
</dbReference>
<proteinExistence type="predicted"/>
<dbReference type="RefSeq" id="WP_129463634.1">
    <property type="nucleotide sequence ID" value="NZ_JACSXZ010000001.1"/>
</dbReference>
<feature type="transmembrane region" description="Helical" evidence="1">
    <location>
        <begin position="160"/>
        <end position="178"/>
    </location>
</feature>
<sequence>MTVFSTLSSKTDSEKIISHKEFLKSAIDEENNRLSLIENKTSQIISQTSIVFSLLGLFMPIIIDKTGETNIYIKVAIIFLVLIAFIFYLLTINNALKNFNINKFSYSVPTPENVLTLQNNTVEEFNSELIRDYLYCINKNIVTNNRKATNLLHSHNTFKFANLITGLIVVFLSVMILFSKNDDPKIHIEKAVKIDKLDSIIRTIKPIFIIQQDTVVVRDTIYLKNNKIK</sequence>
<feature type="transmembrane region" description="Helical" evidence="1">
    <location>
        <begin position="44"/>
        <end position="63"/>
    </location>
</feature>
<name>A0A4Q1KTL0_9FLAO</name>
<keyword evidence="1" id="KW-0812">Transmembrane</keyword>
<reference evidence="3" key="1">
    <citation type="submission" date="2019-01" db="EMBL/GenBank/DDBJ databases">
        <title>Cytophagaceae bacterium strain CAR-16.</title>
        <authorList>
            <person name="Chen W.-M."/>
        </authorList>
    </citation>
    <scope>NUCLEOTIDE SEQUENCE [LARGE SCALE GENOMIC DNA]</scope>
    <source>
        <strain evidence="3">ICH-30</strain>
    </source>
</reference>
<comment type="caution">
    <text evidence="2">The sequence shown here is derived from an EMBL/GenBank/DDBJ whole genome shotgun (WGS) entry which is preliminary data.</text>
</comment>
<keyword evidence="1" id="KW-1133">Transmembrane helix</keyword>
<dbReference type="AlphaFoldDB" id="A0A4Q1KTL0"/>
<dbReference type="OrthoDB" id="712662at2"/>
<evidence type="ECO:0000313" key="3">
    <source>
        <dbReference type="Proteomes" id="UP000289734"/>
    </source>
</evidence>
<dbReference type="EMBL" id="SBKQ01000004">
    <property type="protein sequence ID" value="RXR33533.1"/>
    <property type="molecule type" value="Genomic_DNA"/>
</dbReference>
<gene>
    <name evidence="2" type="ORF">EQG68_04715</name>
</gene>
<organism evidence="2 3">
    <name type="scientific">Flavobacterium piscinae</name>
    <dbReference type="NCBI Taxonomy" id="2506424"/>
    <lineage>
        <taxon>Bacteria</taxon>
        <taxon>Pseudomonadati</taxon>
        <taxon>Bacteroidota</taxon>
        <taxon>Flavobacteriia</taxon>
        <taxon>Flavobacteriales</taxon>
        <taxon>Flavobacteriaceae</taxon>
        <taxon>Flavobacterium</taxon>
    </lineage>
</organism>
<protein>
    <submittedName>
        <fullName evidence="2">Uncharacterized protein</fullName>
    </submittedName>
</protein>
<keyword evidence="3" id="KW-1185">Reference proteome</keyword>
<feature type="transmembrane region" description="Helical" evidence="1">
    <location>
        <begin position="75"/>
        <end position="96"/>
    </location>
</feature>
<keyword evidence="1" id="KW-0472">Membrane</keyword>